<evidence type="ECO:0000313" key="3">
    <source>
        <dbReference type="Proteomes" id="UP000054166"/>
    </source>
</evidence>
<proteinExistence type="predicted"/>
<dbReference type="AlphaFoldDB" id="A0A0C3BAU7"/>
<gene>
    <name evidence="2" type="ORF">PILCRDRAFT_443111</name>
</gene>
<dbReference type="PANTHER" id="PTHR21310:SF13">
    <property type="entry name" value="AMINOGLYCOSIDE PHOSPHOTRANSFERASE DOMAIN-CONTAINING PROTEIN"/>
    <property type="match status" value="1"/>
</dbReference>
<dbReference type="SUPFAM" id="SSF56112">
    <property type="entry name" value="Protein kinase-like (PK-like)"/>
    <property type="match status" value="1"/>
</dbReference>
<reference evidence="3" key="2">
    <citation type="submission" date="2015-01" db="EMBL/GenBank/DDBJ databases">
        <title>Evolutionary Origins and Diversification of the Mycorrhizal Mutualists.</title>
        <authorList>
            <consortium name="DOE Joint Genome Institute"/>
            <consortium name="Mycorrhizal Genomics Consortium"/>
            <person name="Kohler A."/>
            <person name="Kuo A."/>
            <person name="Nagy L.G."/>
            <person name="Floudas D."/>
            <person name="Copeland A."/>
            <person name="Barry K.W."/>
            <person name="Cichocki N."/>
            <person name="Veneault-Fourrey C."/>
            <person name="LaButti K."/>
            <person name="Lindquist E.A."/>
            <person name="Lipzen A."/>
            <person name="Lundell T."/>
            <person name="Morin E."/>
            <person name="Murat C."/>
            <person name="Riley R."/>
            <person name="Ohm R."/>
            <person name="Sun H."/>
            <person name="Tunlid A."/>
            <person name="Henrissat B."/>
            <person name="Grigoriev I.V."/>
            <person name="Hibbett D.S."/>
            <person name="Martin F."/>
        </authorList>
    </citation>
    <scope>NUCLEOTIDE SEQUENCE [LARGE SCALE GENOMIC DNA]</scope>
    <source>
        <strain evidence="3">F 1598</strain>
    </source>
</reference>
<dbReference type="EMBL" id="KN832991">
    <property type="protein sequence ID" value="KIM83418.1"/>
    <property type="molecule type" value="Genomic_DNA"/>
</dbReference>
<evidence type="ECO:0000259" key="1">
    <source>
        <dbReference type="Pfam" id="PF01636"/>
    </source>
</evidence>
<dbReference type="Proteomes" id="UP000054166">
    <property type="component" value="Unassembled WGS sequence"/>
</dbReference>
<sequence>MSNDRDSANSIPLISLQEISAILKTHIAPVVTATAFVRIPSGSHEVYKVTDSGNAQYILKLGARMWPQKIESEVATLTYFRNHTQIPVPTIRGYRVGNWQTDYVLVDFIEGQKLAFLWSHLSQPEQISYVKQVASIYAELDRTSFTSIGSLRLGGAVGSLDSLDTLTGPDGLLVGTSLGPYESLQAFWRGQLHHSIEQLASDPLLADNADLHQDLYCWAEHWAQKAPEPDAYSLFGIECIKTNDIIVRDGRIVAVVDLENFQINAPEFLKLHSPLHFDGEMLQVFNEECEKLGVRAWVKTDSASKARYDYCLRSTLIMQNIVPGDYNLYLRSNDLVGLKVRLAEARDALLSTLNEGA</sequence>
<keyword evidence="3" id="KW-1185">Reference proteome</keyword>
<dbReference type="PANTHER" id="PTHR21310">
    <property type="entry name" value="AMINOGLYCOSIDE PHOSPHOTRANSFERASE-RELATED-RELATED"/>
    <property type="match status" value="1"/>
</dbReference>
<name>A0A0C3BAU7_PILCF</name>
<reference evidence="2 3" key="1">
    <citation type="submission" date="2014-04" db="EMBL/GenBank/DDBJ databases">
        <authorList>
            <consortium name="DOE Joint Genome Institute"/>
            <person name="Kuo A."/>
            <person name="Tarkka M."/>
            <person name="Buscot F."/>
            <person name="Kohler A."/>
            <person name="Nagy L.G."/>
            <person name="Floudas D."/>
            <person name="Copeland A."/>
            <person name="Barry K.W."/>
            <person name="Cichocki N."/>
            <person name="Veneault-Fourrey C."/>
            <person name="LaButti K."/>
            <person name="Lindquist E.A."/>
            <person name="Lipzen A."/>
            <person name="Lundell T."/>
            <person name="Morin E."/>
            <person name="Murat C."/>
            <person name="Sun H."/>
            <person name="Tunlid A."/>
            <person name="Henrissat B."/>
            <person name="Grigoriev I.V."/>
            <person name="Hibbett D.S."/>
            <person name="Martin F."/>
            <person name="Nordberg H.P."/>
            <person name="Cantor M.N."/>
            <person name="Hua S.X."/>
        </authorList>
    </citation>
    <scope>NUCLEOTIDE SEQUENCE [LARGE SCALE GENOMIC DNA]</scope>
    <source>
        <strain evidence="2 3">F 1598</strain>
    </source>
</reference>
<dbReference type="OrthoDB" id="2831558at2759"/>
<feature type="domain" description="Aminoglycoside phosphotransferase" evidence="1">
    <location>
        <begin position="38"/>
        <end position="264"/>
    </location>
</feature>
<dbReference type="InterPro" id="IPR011009">
    <property type="entry name" value="Kinase-like_dom_sf"/>
</dbReference>
<dbReference type="InParanoid" id="A0A0C3BAU7"/>
<protein>
    <recommendedName>
        <fullName evidence="1">Aminoglycoside phosphotransferase domain-containing protein</fullName>
    </recommendedName>
</protein>
<dbReference type="Pfam" id="PF01636">
    <property type="entry name" value="APH"/>
    <property type="match status" value="1"/>
</dbReference>
<organism evidence="2 3">
    <name type="scientific">Piloderma croceum (strain F 1598)</name>
    <dbReference type="NCBI Taxonomy" id="765440"/>
    <lineage>
        <taxon>Eukaryota</taxon>
        <taxon>Fungi</taxon>
        <taxon>Dikarya</taxon>
        <taxon>Basidiomycota</taxon>
        <taxon>Agaricomycotina</taxon>
        <taxon>Agaricomycetes</taxon>
        <taxon>Agaricomycetidae</taxon>
        <taxon>Atheliales</taxon>
        <taxon>Atheliaceae</taxon>
        <taxon>Piloderma</taxon>
    </lineage>
</organism>
<accession>A0A0C3BAU7</accession>
<dbReference type="InterPro" id="IPR002575">
    <property type="entry name" value="Aminoglycoside_PTrfase"/>
</dbReference>
<evidence type="ECO:0000313" key="2">
    <source>
        <dbReference type="EMBL" id="KIM83418.1"/>
    </source>
</evidence>
<dbReference type="InterPro" id="IPR051678">
    <property type="entry name" value="AGP_Transferase"/>
</dbReference>
<dbReference type="HOGENOM" id="CLU_776380_0_0_1"/>